<dbReference type="EMBL" id="JASSZA010000005">
    <property type="protein sequence ID" value="KAK2111948.1"/>
    <property type="molecule type" value="Genomic_DNA"/>
</dbReference>
<feature type="region of interest" description="Disordered" evidence="1">
    <location>
        <begin position="17"/>
        <end position="55"/>
    </location>
</feature>
<sequence length="73" mass="7563">PAKHVPTRATQATRLGLSRIGPRNVREDRRGTGGGGGGGGRRGLAVPSRPSALEEAGHSLRTLRLPGGFALRN</sequence>
<dbReference type="Proteomes" id="UP001266305">
    <property type="component" value="Unassembled WGS sequence"/>
</dbReference>
<proteinExistence type="predicted"/>
<evidence type="ECO:0000313" key="2">
    <source>
        <dbReference type="EMBL" id="KAK2111948.1"/>
    </source>
</evidence>
<evidence type="ECO:0000256" key="1">
    <source>
        <dbReference type="SAM" id="MobiDB-lite"/>
    </source>
</evidence>
<feature type="non-terminal residue" evidence="2">
    <location>
        <position position="73"/>
    </location>
</feature>
<gene>
    <name evidence="2" type="ORF">P7K49_011694</name>
</gene>
<keyword evidence="3" id="KW-1185">Reference proteome</keyword>
<feature type="compositionally biased region" description="Gly residues" evidence="1">
    <location>
        <begin position="32"/>
        <end position="42"/>
    </location>
</feature>
<reference evidence="2 3" key="1">
    <citation type="submission" date="2023-05" db="EMBL/GenBank/DDBJ databases">
        <title>B98-5 Cell Line De Novo Hybrid Assembly: An Optical Mapping Approach.</title>
        <authorList>
            <person name="Kananen K."/>
            <person name="Auerbach J.A."/>
            <person name="Kautto E."/>
            <person name="Blachly J.S."/>
        </authorList>
    </citation>
    <scope>NUCLEOTIDE SEQUENCE [LARGE SCALE GENOMIC DNA]</scope>
    <source>
        <strain evidence="2">B95-8</strain>
        <tissue evidence="2">Cell line</tissue>
    </source>
</reference>
<name>A0ABQ9VRD8_SAGOE</name>
<organism evidence="2 3">
    <name type="scientific">Saguinus oedipus</name>
    <name type="common">Cotton-top tamarin</name>
    <name type="synonym">Oedipomidas oedipus</name>
    <dbReference type="NCBI Taxonomy" id="9490"/>
    <lineage>
        <taxon>Eukaryota</taxon>
        <taxon>Metazoa</taxon>
        <taxon>Chordata</taxon>
        <taxon>Craniata</taxon>
        <taxon>Vertebrata</taxon>
        <taxon>Euteleostomi</taxon>
        <taxon>Mammalia</taxon>
        <taxon>Eutheria</taxon>
        <taxon>Euarchontoglires</taxon>
        <taxon>Primates</taxon>
        <taxon>Haplorrhini</taxon>
        <taxon>Platyrrhini</taxon>
        <taxon>Cebidae</taxon>
        <taxon>Callitrichinae</taxon>
        <taxon>Saguinus</taxon>
    </lineage>
</organism>
<protein>
    <submittedName>
        <fullName evidence="2">Uncharacterized protein</fullName>
    </submittedName>
</protein>
<accession>A0ABQ9VRD8</accession>
<feature type="non-terminal residue" evidence="2">
    <location>
        <position position="1"/>
    </location>
</feature>
<comment type="caution">
    <text evidence="2">The sequence shown here is derived from an EMBL/GenBank/DDBJ whole genome shotgun (WGS) entry which is preliminary data.</text>
</comment>
<evidence type="ECO:0000313" key="3">
    <source>
        <dbReference type="Proteomes" id="UP001266305"/>
    </source>
</evidence>